<evidence type="ECO:0000313" key="2">
    <source>
        <dbReference type="Proteomes" id="UP001331936"/>
    </source>
</evidence>
<dbReference type="InterPro" id="IPR009609">
    <property type="entry name" value="Phosphonate_metab_PhnG"/>
</dbReference>
<proteinExistence type="predicted"/>
<organism evidence="1 2">
    <name type="scientific">Rhodococcus chondri</name>
    <dbReference type="NCBI Taxonomy" id="3065941"/>
    <lineage>
        <taxon>Bacteria</taxon>
        <taxon>Bacillati</taxon>
        <taxon>Actinomycetota</taxon>
        <taxon>Actinomycetes</taxon>
        <taxon>Mycobacteriales</taxon>
        <taxon>Nocardiaceae</taxon>
        <taxon>Rhodococcus</taxon>
    </lineage>
</organism>
<keyword evidence="1" id="KW-0456">Lyase</keyword>
<name>A0ABU7JTX7_9NOCA</name>
<keyword evidence="2" id="KW-1185">Reference proteome</keyword>
<accession>A0ABU7JTX7</accession>
<dbReference type="EMBL" id="JAUZMZ010000084">
    <property type="protein sequence ID" value="MEE2033478.1"/>
    <property type="molecule type" value="Genomic_DNA"/>
</dbReference>
<sequence length="145" mass="15738">MTSHVYTRERLTELLAAATEQDLVAAADRCLSDGAELTVLSAPEIGCVATQVREPIGHVRFYLGNVLACQAEVRLGDTRGWAMRMGDDRAAVLAAAVCDAEMAAGRPQADHVRDLCARVEAELGRADREEWAQIAPTIVQFEELT</sequence>
<dbReference type="Pfam" id="PF06754">
    <property type="entry name" value="PhnG"/>
    <property type="match status" value="1"/>
</dbReference>
<comment type="caution">
    <text evidence="1">The sequence shown here is derived from an EMBL/GenBank/DDBJ whole genome shotgun (WGS) entry which is preliminary data.</text>
</comment>
<dbReference type="GO" id="GO:0016829">
    <property type="term" value="F:lyase activity"/>
    <property type="evidence" value="ECO:0007669"/>
    <property type="project" value="UniProtKB-KW"/>
</dbReference>
<gene>
    <name evidence="1" type="ORF">Q8814_15365</name>
</gene>
<protein>
    <submittedName>
        <fullName evidence="1">Phosphonate C-P lyase system protein PhnG</fullName>
    </submittedName>
</protein>
<dbReference type="Proteomes" id="UP001331936">
    <property type="component" value="Unassembled WGS sequence"/>
</dbReference>
<reference evidence="1 2" key="1">
    <citation type="submission" date="2023-08" db="EMBL/GenBank/DDBJ databases">
        <authorList>
            <person name="Girao M."/>
            <person name="Carvalho M.F."/>
        </authorList>
    </citation>
    <scope>NUCLEOTIDE SEQUENCE [LARGE SCALE GENOMIC DNA]</scope>
    <source>
        <strain evidence="1 2">CC-R104</strain>
    </source>
</reference>
<evidence type="ECO:0000313" key="1">
    <source>
        <dbReference type="EMBL" id="MEE2033478.1"/>
    </source>
</evidence>
<dbReference type="RefSeq" id="WP_330152882.1">
    <property type="nucleotide sequence ID" value="NZ_JAUZMZ010000084.1"/>
</dbReference>